<accession>A0A014MUZ6</accession>
<dbReference type="InterPro" id="IPR029021">
    <property type="entry name" value="Prot-tyrosine_phosphatase-like"/>
</dbReference>
<feature type="domain" description="Swiss Army Knife protein DSP-PTPase phosphatase" evidence="3">
    <location>
        <begin position="43"/>
        <end position="154"/>
    </location>
</feature>
<name>A0A014MUZ6_9HYPO</name>
<reference evidence="4 5" key="1">
    <citation type="submission" date="2014-02" db="EMBL/GenBank/DDBJ databases">
        <title>The genome sequence of the entomopathogenic fungus Metarhizium robertsii ARSEF 2575.</title>
        <authorList>
            <person name="Giuliano Garisto Donzelli B."/>
            <person name="Roe B.A."/>
            <person name="Macmil S.L."/>
            <person name="Krasnoff S.B."/>
            <person name="Gibson D.M."/>
        </authorList>
    </citation>
    <scope>NUCLEOTIDE SEQUENCE [LARGE SCALE GENOMIC DNA]</scope>
    <source>
        <strain evidence="4 5">ARSEF 2575</strain>
    </source>
</reference>
<evidence type="ECO:0000259" key="3">
    <source>
        <dbReference type="Pfam" id="PF22784"/>
    </source>
</evidence>
<evidence type="ECO:0000313" key="5">
    <source>
        <dbReference type="Proteomes" id="UP000030151"/>
    </source>
</evidence>
<dbReference type="SUPFAM" id="SSF52799">
    <property type="entry name" value="(Phosphotyrosine protein) phosphatases II"/>
    <property type="match status" value="1"/>
</dbReference>
<feature type="compositionally biased region" description="Low complexity" evidence="2">
    <location>
        <begin position="319"/>
        <end position="330"/>
    </location>
</feature>
<dbReference type="Gene3D" id="3.90.190.10">
    <property type="entry name" value="Protein tyrosine phosphatase superfamily"/>
    <property type="match status" value="1"/>
</dbReference>
<evidence type="ECO:0000256" key="2">
    <source>
        <dbReference type="SAM" id="MobiDB-lite"/>
    </source>
</evidence>
<organism evidence="4 5">
    <name type="scientific">Metarhizium robertsii</name>
    <dbReference type="NCBI Taxonomy" id="568076"/>
    <lineage>
        <taxon>Eukaryota</taxon>
        <taxon>Fungi</taxon>
        <taxon>Dikarya</taxon>
        <taxon>Ascomycota</taxon>
        <taxon>Pezizomycotina</taxon>
        <taxon>Sordariomycetes</taxon>
        <taxon>Hypocreomycetidae</taxon>
        <taxon>Hypocreales</taxon>
        <taxon>Clavicipitaceae</taxon>
        <taxon>Metarhizium</taxon>
    </lineage>
</organism>
<gene>
    <name evidence="4" type="ORF">X797_011962</name>
</gene>
<proteinExistence type="predicted"/>
<dbReference type="AlphaFoldDB" id="A0A014MUZ6"/>
<sequence length="381" mass="42609">MADEAGFYRFEQVKLHLLPTDRLFRSSAPHYKSRDSDQRLDPESIAFLHKQNIKHVISLNWPADDATITITNTLRTAGIAHTPLKVEDRHAPTPEQLKKGNTEWEKHRDGTLVWCGFGHGRTGTMVSGLQIMAEKKKPHPHKFTHDDYVRNHVETQDQEDVLNKLQAENLAKCVHALNCRVPQFARPVRQNHDFEHKGGQCRVRQVLLDHLSPANNQLVMDAAVSSTCGSRSDTTWNSHVLATSEMTSYQSSPDVSMALAGGRDVSSHLDPFTWDSYPPPRASIQVIRADYLTYLATELPRWTQTGLWGAKATAPQSTGNNSNSGGSSSSQFRDLERAYSAICMLDRFILDSVRVLADNLCSGGVFTQREADQLLARLRAG</sequence>
<dbReference type="GO" id="GO:0016791">
    <property type="term" value="F:phosphatase activity"/>
    <property type="evidence" value="ECO:0007669"/>
    <property type="project" value="UniProtKB-ARBA"/>
</dbReference>
<comment type="caution">
    <text evidence="4">The sequence shown here is derived from an EMBL/GenBank/DDBJ whole genome shotgun (WGS) entry which is preliminary data.</text>
</comment>
<dbReference type="eggNOG" id="ENOG502T71W">
    <property type="taxonomic scope" value="Eukaryota"/>
</dbReference>
<keyword evidence="1" id="KW-0378">Hydrolase</keyword>
<dbReference type="Proteomes" id="UP000030151">
    <property type="component" value="Unassembled WGS sequence"/>
</dbReference>
<dbReference type="EMBL" id="JELW01000122">
    <property type="protein sequence ID" value="EXU94950.1"/>
    <property type="molecule type" value="Genomic_DNA"/>
</dbReference>
<dbReference type="OrthoDB" id="4941550at2759"/>
<evidence type="ECO:0000256" key="1">
    <source>
        <dbReference type="ARBA" id="ARBA00022801"/>
    </source>
</evidence>
<dbReference type="HOGENOM" id="CLU_725791_0_0_1"/>
<dbReference type="Pfam" id="PF22784">
    <property type="entry name" value="PTP-SAK"/>
    <property type="match status" value="1"/>
</dbReference>
<feature type="region of interest" description="Disordered" evidence="2">
    <location>
        <begin position="310"/>
        <end position="330"/>
    </location>
</feature>
<dbReference type="InterPro" id="IPR057023">
    <property type="entry name" value="PTP-SAK"/>
</dbReference>
<protein>
    <recommendedName>
        <fullName evidence="3">Swiss Army Knife protein DSP-PTPase phosphatase domain-containing protein</fullName>
    </recommendedName>
</protein>
<evidence type="ECO:0000313" key="4">
    <source>
        <dbReference type="EMBL" id="EXU94950.1"/>
    </source>
</evidence>